<organism evidence="4 5">
    <name type="scientific">Conyzicola lurida</name>
    <dbReference type="NCBI Taxonomy" id="1172621"/>
    <lineage>
        <taxon>Bacteria</taxon>
        <taxon>Bacillati</taxon>
        <taxon>Actinomycetota</taxon>
        <taxon>Actinomycetes</taxon>
        <taxon>Micrococcales</taxon>
        <taxon>Microbacteriaceae</taxon>
        <taxon>Conyzicola</taxon>
    </lineage>
</organism>
<accession>A0A841AQF6</accession>
<name>A0A841AQF6_9MICO</name>
<dbReference type="InterPro" id="IPR050832">
    <property type="entry name" value="Bact_Acetyltransf"/>
</dbReference>
<evidence type="ECO:0000256" key="2">
    <source>
        <dbReference type="ARBA" id="ARBA00023315"/>
    </source>
</evidence>
<sequence length="163" mass="18272">MSSNVVVRPVRDVDAEELGRVQAACWHETYDGLVSEAALTHLSPKRMAELWTHYANRGPEYSQVAVLVDGEIVGFAGAGPSRDAELADVRELYFIYLRDEFHGQGLGQRLFDAVIEPGPAFLWVASDSPRAHRFYERNGFALDGAEHTEPFLGEEIHEVRFAR</sequence>
<gene>
    <name evidence="4" type="ORF">HD599_002837</name>
</gene>
<dbReference type="Gene3D" id="3.40.630.30">
    <property type="match status" value="1"/>
</dbReference>
<dbReference type="RefSeq" id="WP_184238732.1">
    <property type="nucleotide sequence ID" value="NZ_JACHMJ010000001.1"/>
</dbReference>
<dbReference type="PROSITE" id="PS51186">
    <property type="entry name" value="GNAT"/>
    <property type="match status" value="1"/>
</dbReference>
<evidence type="ECO:0000259" key="3">
    <source>
        <dbReference type="PROSITE" id="PS51186"/>
    </source>
</evidence>
<protein>
    <submittedName>
        <fullName evidence="4">GNAT superfamily N-acetyltransferase</fullName>
    </submittedName>
</protein>
<feature type="domain" description="N-acetyltransferase" evidence="3">
    <location>
        <begin position="5"/>
        <end position="163"/>
    </location>
</feature>
<dbReference type="EMBL" id="JACHMJ010000001">
    <property type="protein sequence ID" value="MBB5844514.1"/>
    <property type="molecule type" value="Genomic_DNA"/>
</dbReference>
<dbReference type="CDD" id="cd04301">
    <property type="entry name" value="NAT_SF"/>
    <property type="match status" value="1"/>
</dbReference>
<dbReference type="InterPro" id="IPR000182">
    <property type="entry name" value="GNAT_dom"/>
</dbReference>
<comment type="caution">
    <text evidence="4">The sequence shown here is derived from an EMBL/GenBank/DDBJ whole genome shotgun (WGS) entry which is preliminary data.</text>
</comment>
<keyword evidence="2" id="KW-0012">Acyltransferase</keyword>
<dbReference type="Proteomes" id="UP000536685">
    <property type="component" value="Unassembled WGS sequence"/>
</dbReference>
<evidence type="ECO:0000256" key="1">
    <source>
        <dbReference type="ARBA" id="ARBA00022679"/>
    </source>
</evidence>
<dbReference type="AlphaFoldDB" id="A0A841AQF6"/>
<reference evidence="4 5" key="1">
    <citation type="submission" date="2020-08" db="EMBL/GenBank/DDBJ databases">
        <title>Sequencing the genomes of 1000 actinobacteria strains.</title>
        <authorList>
            <person name="Klenk H.-P."/>
        </authorList>
    </citation>
    <scope>NUCLEOTIDE SEQUENCE [LARGE SCALE GENOMIC DNA]</scope>
    <source>
        <strain evidence="4 5">DSM 105784</strain>
    </source>
</reference>
<dbReference type="Pfam" id="PF00583">
    <property type="entry name" value="Acetyltransf_1"/>
    <property type="match status" value="1"/>
</dbReference>
<dbReference type="InterPro" id="IPR016181">
    <property type="entry name" value="Acyl_CoA_acyltransferase"/>
</dbReference>
<keyword evidence="5" id="KW-1185">Reference proteome</keyword>
<keyword evidence="1 4" id="KW-0808">Transferase</keyword>
<dbReference type="GO" id="GO:0016747">
    <property type="term" value="F:acyltransferase activity, transferring groups other than amino-acyl groups"/>
    <property type="evidence" value="ECO:0007669"/>
    <property type="project" value="InterPro"/>
</dbReference>
<dbReference type="SUPFAM" id="SSF55729">
    <property type="entry name" value="Acyl-CoA N-acyltransferases (Nat)"/>
    <property type="match status" value="1"/>
</dbReference>
<evidence type="ECO:0000313" key="4">
    <source>
        <dbReference type="EMBL" id="MBB5844514.1"/>
    </source>
</evidence>
<evidence type="ECO:0000313" key="5">
    <source>
        <dbReference type="Proteomes" id="UP000536685"/>
    </source>
</evidence>
<proteinExistence type="predicted"/>
<dbReference type="PANTHER" id="PTHR43877">
    <property type="entry name" value="AMINOALKYLPHOSPHONATE N-ACETYLTRANSFERASE-RELATED-RELATED"/>
    <property type="match status" value="1"/>
</dbReference>